<accession>A0A1C3CVZ4</accession>
<gene>
    <name evidence="2" type="ORF">BBP83_08935</name>
</gene>
<organism evidence="2 3">
    <name type="scientific">Acinetobacter celticus</name>
    <dbReference type="NCBI Taxonomy" id="1891224"/>
    <lineage>
        <taxon>Bacteria</taxon>
        <taxon>Pseudomonadati</taxon>
        <taxon>Pseudomonadota</taxon>
        <taxon>Gammaproteobacteria</taxon>
        <taxon>Moraxellales</taxon>
        <taxon>Moraxellaceae</taxon>
        <taxon>Acinetobacter</taxon>
    </lineage>
</organism>
<evidence type="ECO:0008006" key="4">
    <source>
        <dbReference type="Google" id="ProtNLM"/>
    </source>
</evidence>
<name>A0A1C3CVZ4_9GAMM</name>
<protein>
    <recommendedName>
        <fullName evidence="4">DUF4426 domain-containing protein</fullName>
    </recommendedName>
</protein>
<dbReference type="AlphaFoldDB" id="A0A1C3CVZ4"/>
<dbReference type="STRING" id="1891224.BBP83_08935"/>
<keyword evidence="3" id="KW-1185">Reference proteome</keyword>
<dbReference type="OrthoDB" id="6705327at2"/>
<evidence type="ECO:0000256" key="1">
    <source>
        <dbReference type="SAM" id="SignalP"/>
    </source>
</evidence>
<feature type="chain" id="PRO_5008671676" description="DUF4426 domain-containing protein" evidence="1">
    <location>
        <begin position="22"/>
        <end position="156"/>
    </location>
</feature>
<dbReference type="EMBL" id="MBDL01000010">
    <property type="protein sequence ID" value="ODA12934.1"/>
    <property type="molecule type" value="Genomic_DNA"/>
</dbReference>
<evidence type="ECO:0000313" key="2">
    <source>
        <dbReference type="EMBL" id="ODA12934.1"/>
    </source>
</evidence>
<dbReference type="RefSeq" id="WP_068888585.1">
    <property type="nucleotide sequence ID" value="NZ_CBCRUU010000004.1"/>
</dbReference>
<proteinExistence type="predicted"/>
<evidence type="ECO:0000313" key="3">
    <source>
        <dbReference type="Proteomes" id="UP000186553"/>
    </source>
</evidence>
<dbReference type="Proteomes" id="UP000186553">
    <property type="component" value="Unassembled WGS sequence"/>
</dbReference>
<comment type="caution">
    <text evidence="2">The sequence shown here is derived from an EMBL/GenBank/DDBJ whole genome shotgun (WGS) entry which is preliminary data.</text>
</comment>
<keyword evidence="1" id="KW-0732">Signal</keyword>
<reference evidence="2 3" key="1">
    <citation type="submission" date="2016-07" db="EMBL/GenBank/DDBJ databases">
        <title>Acinetobacter sp. ANC 4603.</title>
        <authorList>
            <person name="Radolfova-Krizova L."/>
            <person name="Nemec A."/>
        </authorList>
    </citation>
    <scope>NUCLEOTIDE SEQUENCE [LARGE SCALE GENOMIC DNA]</scope>
    <source>
        <strain evidence="2 3">ANC 4603</strain>
    </source>
</reference>
<sequence>MRLKKLFLGLICCSASIHLLASPTEFDQYLINKQILNNDFKIKNTQALNEILDVISVEDSRTLPFQVDQNMLMEQYNLRADHVEIQGIITTPDFAQFEQSIGVKEVKQLIKKNTLQNCHLLFEHEFQRKNPYAVKLVLASEKETYQLTIPNTECKF</sequence>
<feature type="signal peptide" evidence="1">
    <location>
        <begin position="1"/>
        <end position="21"/>
    </location>
</feature>